<comment type="caution">
    <text evidence="5">The sequence shown here is derived from an EMBL/GenBank/DDBJ whole genome shotgun (WGS) entry which is preliminary data.</text>
</comment>
<dbReference type="AlphaFoldDB" id="A0A2T0BSE7"/>
<dbReference type="NCBIfam" id="NF047558">
    <property type="entry name" value="TPR_END_plus"/>
    <property type="match status" value="1"/>
</dbReference>
<keyword evidence="4" id="KW-1133">Transmembrane helix</keyword>
<name>A0A2T0BSE7_9CLOT</name>
<evidence type="ECO:0000313" key="5">
    <source>
        <dbReference type="EMBL" id="PRR86752.1"/>
    </source>
</evidence>
<dbReference type="SMART" id="SM00028">
    <property type="entry name" value="TPR"/>
    <property type="match status" value="3"/>
</dbReference>
<dbReference type="InterPro" id="IPR011990">
    <property type="entry name" value="TPR-like_helical_dom_sf"/>
</dbReference>
<keyword evidence="1" id="KW-0677">Repeat</keyword>
<accession>A0A2T0BSE7</accession>
<keyword evidence="6" id="KW-1185">Reference proteome</keyword>
<organism evidence="5 6">
    <name type="scientific">Clostridium luticellarii</name>
    <dbReference type="NCBI Taxonomy" id="1691940"/>
    <lineage>
        <taxon>Bacteria</taxon>
        <taxon>Bacillati</taxon>
        <taxon>Bacillota</taxon>
        <taxon>Clostridia</taxon>
        <taxon>Eubacteriales</taxon>
        <taxon>Clostridiaceae</taxon>
        <taxon>Clostridium</taxon>
    </lineage>
</organism>
<dbReference type="PANTHER" id="PTHR44858:SF1">
    <property type="entry name" value="UDP-N-ACETYLGLUCOSAMINE--PEPTIDE N-ACETYLGLUCOSAMINYLTRANSFERASE SPINDLY-RELATED"/>
    <property type="match status" value="1"/>
</dbReference>
<reference evidence="5 6" key="1">
    <citation type="submission" date="2018-03" db="EMBL/GenBank/DDBJ databases">
        <title>Genome sequence of Clostridium luticellarii DSM 29923.</title>
        <authorList>
            <person name="Poehlein A."/>
            <person name="Daniel R."/>
        </authorList>
    </citation>
    <scope>NUCLEOTIDE SEQUENCE [LARGE SCALE GENOMIC DNA]</scope>
    <source>
        <strain evidence="5 6">DSM 29923</strain>
    </source>
</reference>
<dbReference type="PROSITE" id="PS50005">
    <property type="entry name" value="TPR"/>
    <property type="match status" value="1"/>
</dbReference>
<dbReference type="SUPFAM" id="SSF48452">
    <property type="entry name" value="TPR-like"/>
    <property type="match status" value="1"/>
</dbReference>
<sequence length="239" mass="27710">MAFKNRKGIGSKLFGKFSLRAKTVIFCILCLFAVILVLKNSYWDEKNKVTVQNSNKNVTQNTVIKNSSTGENGDKSDEERLEKEYKAAQKFFSDKEYDKTIDKANDIINQNDKFYKAYNIKGIALCYSNNYDEGMKNIDKALELNPNFGYARFNKALAYELYGKYDDALDWYDKDLEIEKYVWSYYGKASIYGRRGDISNTVKFLKMAIDISPDIKDIARDEKDFEPVKNSSEFQNLIK</sequence>
<evidence type="ECO:0000256" key="4">
    <source>
        <dbReference type="SAM" id="Phobius"/>
    </source>
</evidence>
<keyword evidence="4" id="KW-0812">Transmembrane</keyword>
<keyword evidence="5" id="KW-0449">Lipoprotein</keyword>
<dbReference type="EMBL" id="PVXP01000002">
    <property type="protein sequence ID" value="PRR86752.1"/>
    <property type="molecule type" value="Genomic_DNA"/>
</dbReference>
<dbReference type="Gene3D" id="1.25.40.10">
    <property type="entry name" value="Tetratricopeptide repeat domain"/>
    <property type="match status" value="1"/>
</dbReference>
<feature type="transmembrane region" description="Helical" evidence="4">
    <location>
        <begin position="21"/>
        <end position="38"/>
    </location>
</feature>
<dbReference type="GO" id="GO:0046813">
    <property type="term" value="P:receptor-mediated virion attachment to host cell"/>
    <property type="evidence" value="ECO:0007669"/>
    <property type="project" value="TreeGrafter"/>
</dbReference>
<dbReference type="InterPro" id="IPR019734">
    <property type="entry name" value="TPR_rpt"/>
</dbReference>
<dbReference type="GO" id="GO:0009279">
    <property type="term" value="C:cell outer membrane"/>
    <property type="evidence" value="ECO:0007669"/>
    <property type="project" value="TreeGrafter"/>
</dbReference>
<evidence type="ECO:0000256" key="2">
    <source>
        <dbReference type="ARBA" id="ARBA00022803"/>
    </source>
</evidence>
<dbReference type="PANTHER" id="PTHR44858">
    <property type="entry name" value="TETRATRICOPEPTIDE REPEAT PROTEIN 6"/>
    <property type="match status" value="1"/>
</dbReference>
<gene>
    <name evidence="5" type="ORF">CLLU_02360</name>
</gene>
<keyword evidence="2 3" id="KW-0802">TPR repeat</keyword>
<proteinExistence type="predicted"/>
<dbReference type="Proteomes" id="UP000237798">
    <property type="component" value="Unassembled WGS sequence"/>
</dbReference>
<dbReference type="OrthoDB" id="1633926at2"/>
<feature type="repeat" description="TPR" evidence="3">
    <location>
        <begin position="115"/>
        <end position="148"/>
    </location>
</feature>
<dbReference type="InterPro" id="IPR050498">
    <property type="entry name" value="Ycf3"/>
</dbReference>
<dbReference type="RefSeq" id="WP_106007745.1">
    <property type="nucleotide sequence ID" value="NZ_JALCPJ010000009.1"/>
</dbReference>
<dbReference type="Pfam" id="PF13431">
    <property type="entry name" value="TPR_17"/>
    <property type="match status" value="1"/>
</dbReference>
<keyword evidence="4" id="KW-0472">Membrane</keyword>
<evidence type="ECO:0000256" key="1">
    <source>
        <dbReference type="ARBA" id="ARBA00022737"/>
    </source>
</evidence>
<protein>
    <submittedName>
        <fullName evidence="5">Lipoprotein NlpI</fullName>
    </submittedName>
</protein>
<evidence type="ECO:0000313" key="6">
    <source>
        <dbReference type="Proteomes" id="UP000237798"/>
    </source>
</evidence>
<evidence type="ECO:0000256" key="3">
    <source>
        <dbReference type="PROSITE-ProRule" id="PRU00339"/>
    </source>
</evidence>